<feature type="compositionally biased region" description="Gly residues" evidence="1">
    <location>
        <begin position="45"/>
        <end position="60"/>
    </location>
</feature>
<dbReference type="VEuPathDB" id="PlasmoDB:AK88_01784"/>
<accession>A0A0D9QN27</accession>
<feature type="region of interest" description="Disordered" evidence="1">
    <location>
        <begin position="915"/>
        <end position="986"/>
    </location>
</feature>
<feature type="region of interest" description="Disordered" evidence="1">
    <location>
        <begin position="1354"/>
        <end position="1378"/>
    </location>
</feature>
<evidence type="ECO:0000256" key="1">
    <source>
        <dbReference type="SAM" id="MobiDB-lite"/>
    </source>
</evidence>
<feature type="region of interest" description="Disordered" evidence="1">
    <location>
        <begin position="840"/>
        <end position="891"/>
    </location>
</feature>
<dbReference type="GeneID" id="24267098"/>
<feature type="compositionally biased region" description="Polar residues" evidence="1">
    <location>
        <begin position="515"/>
        <end position="539"/>
    </location>
</feature>
<feature type="compositionally biased region" description="Polar residues" evidence="1">
    <location>
        <begin position="1366"/>
        <end position="1376"/>
    </location>
</feature>
<feature type="compositionally biased region" description="Polar residues" evidence="1">
    <location>
        <begin position="151"/>
        <end position="162"/>
    </location>
</feature>
<sequence length="1505" mass="168559">MVNVASNLRSLCFGALKSLNKKCEKENNLRDAEEEDEGGGEEGDGGGGGGEGMCGEGGGVSEEYCAEEEELGSTHNHGTDIGSSVEKNTKMDYTFDGNNCADANEEDATHNDQHYHEGEEKFTLNVSTGGVSSSSTTATPPCEVKADDPSYCTSGSNGREQSSNINTTVFEERHKRANIFIENKNKGDPVDHVLNSGVNLSTDASVGSNAFKNASVYNGMKVCDGPDMWSSFSAGNNIGVCRSFGDGNPARTVNVDAYNNSSYLYGREMHLRNDAVEGKKGTATTVMELAKENYSAEKDGCVKNESNIYNHRTQEKIMRKKINAHEGLHDAALKANSVHVESLLMDYYRGKANSKNYGEKLSNSCRFFIYTSNPYNHDIKMIKENCLTIYQLLYTEKKKWCSIYICTNDGPMSNFNYHLYKILCGTEDIYMYFFLLKKFIFSCYIYFNLVSIKIFSTFTNSGENIMLYDFTHIINRKDTFLGESSGGSGSPYSCGGIRPEVATPWDGTAQRKEWQQLSQRSPMQSPHQCSPQPGQQQMPATLLEANRGRSPSLSGGTNRNNANPFSPSTWDNQTEEWNRETGTPPHSNRSSIYNLSSESNKSEEEAQFLNFLYDPCKHLYANKMNASQNYFHFFNMEESSDIKKKLQLFISTHSPTMINITKKWNSFYLNKNKISSFVEKYKDVNCSYGDNLKKNGTETFINEFVETFCYMIDEVRQARGNKTNIVIRQHGKGMHLRRGRSPRKAFSWMAKHRRGRPPIRRDYDAGNTRWPHKLRRAFTTVDQSAEMSDKNCSRDGRGSYGHAFGKSLGYMDEKARSVSMAATTHHYTGEEFEWRDATAPEGKNTSNAQKQPEGNNPTNKQANVKEPPVVEPNSIPNYTASSQWHKGGRSTSGCTAEVIAKFLGSVNIRRSSILLRRGGGSSGSDSDSGIARESDCKEDSSDSDEQNTASESAYEGRKNSNSGKGGAASGAESGAAKGTDGGKRSKEHSRNIIFLNNLNILITDLNELYDYLENCRYRDGGRVVGVGMNNSFLTNDPKGSYYYNLSKGDNVGLGAETADEPHVAHVAHVAHVGQQGGALSRGDLDRRLKSERDLSNIYTTGASCVDGTYSDAPNSETSHTYGSGKEDFYNVEISSVYLKSFCSVCSGIQYDNFENQLNQPKNGNYKKLEVFMKESDFFCNCNNIFQNENGNPNDDLKCCFNGEMTSEEYYLLRKNDIEKMNRTIDEIIYMNHQQGLGSAGEGTDGGLPYEDEEEEEDFDEEEDDDEEEEEDEDEGRSKGLVKTRRRSTSVGGGVGITTGPGRRRGRVAKIELKSRYMGRGKNKIWASNTGEKDLSNKSATNREIRNMKKNKFGKYHQQTEKKNKTVKSLSSPQNYEMKSPRVKKLEKFTSVDQENLREVFGPTGVSGVYFEKSRSSWTAQYKVSGGKRRAKRFLVTKNMTYEEIENVKQQCIAYRKQMEKEYIKEYLNEDKKKAPSSITSPNTAIGLVSVKKNKRKRKMKSFYDN</sequence>
<feature type="compositionally biased region" description="Polar residues" evidence="1">
    <location>
        <begin position="549"/>
        <end position="572"/>
    </location>
</feature>
<feature type="region of interest" description="Disordered" evidence="1">
    <location>
        <begin position="509"/>
        <end position="598"/>
    </location>
</feature>
<feature type="region of interest" description="Disordered" evidence="1">
    <location>
        <begin position="24"/>
        <end position="60"/>
    </location>
</feature>
<protein>
    <submittedName>
        <fullName evidence="2">Uncharacterized protein</fullName>
    </submittedName>
</protein>
<evidence type="ECO:0000313" key="2">
    <source>
        <dbReference type="EMBL" id="KJP88505.1"/>
    </source>
</evidence>
<feature type="compositionally biased region" description="Low complexity" evidence="1">
    <location>
        <begin position="126"/>
        <end position="137"/>
    </location>
</feature>
<feature type="compositionally biased region" description="Acidic residues" evidence="1">
    <location>
        <begin position="32"/>
        <end position="44"/>
    </location>
</feature>
<feature type="compositionally biased region" description="Basic and acidic residues" evidence="1">
    <location>
        <begin position="930"/>
        <end position="940"/>
    </location>
</feature>
<dbReference type="Gene3D" id="1.20.5.2050">
    <property type="match status" value="1"/>
</dbReference>
<feature type="compositionally biased region" description="Low complexity" evidence="1">
    <location>
        <begin position="969"/>
        <end position="978"/>
    </location>
</feature>
<dbReference type="Proteomes" id="UP000054561">
    <property type="component" value="Unassembled WGS sequence"/>
</dbReference>
<feature type="compositionally biased region" description="Polar residues" evidence="1">
    <location>
        <begin position="874"/>
        <end position="891"/>
    </location>
</feature>
<dbReference type="OrthoDB" id="392898at2759"/>
<feature type="region of interest" description="Disordered" evidence="1">
    <location>
        <begin position="126"/>
        <end position="162"/>
    </location>
</feature>
<feature type="compositionally biased region" description="Polar residues" evidence="1">
    <location>
        <begin position="843"/>
        <end position="862"/>
    </location>
</feature>
<dbReference type="EMBL" id="KQ001660">
    <property type="protein sequence ID" value="KJP88505.1"/>
    <property type="molecule type" value="Genomic_DNA"/>
</dbReference>
<feature type="compositionally biased region" description="Polar residues" evidence="1">
    <location>
        <begin position="580"/>
        <end position="595"/>
    </location>
</feature>
<feature type="compositionally biased region" description="Acidic residues" evidence="1">
    <location>
        <begin position="1249"/>
        <end position="1274"/>
    </location>
</feature>
<feature type="region of interest" description="Disordered" evidence="1">
    <location>
        <begin position="1235"/>
        <end position="1307"/>
    </location>
</feature>
<dbReference type="OMA" id="KWCSIYI"/>
<gene>
    <name evidence="2" type="ORF">AK88_01784</name>
</gene>
<dbReference type="RefSeq" id="XP_012334842.1">
    <property type="nucleotide sequence ID" value="XM_012479419.1"/>
</dbReference>
<evidence type="ECO:0000313" key="3">
    <source>
        <dbReference type="Proteomes" id="UP000054561"/>
    </source>
</evidence>
<proteinExistence type="predicted"/>
<keyword evidence="3" id="KW-1185">Reference proteome</keyword>
<organism evidence="2 3">
    <name type="scientific">Plasmodium fragile</name>
    <dbReference type="NCBI Taxonomy" id="5857"/>
    <lineage>
        <taxon>Eukaryota</taxon>
        <taxon>Sar</taxon>
        <taxon>Alveolata</taxon>
        <taxon>Apicomplexa</taxon>
        <taxon>Aconoidasida</taxon>
        <taxon>Haemosporida</taxon>
        <taxon>Plasmodiidae</taxon>
        <taxon>Plasmodium</taxon>
        <taxon>Plasmodium (Plasmodium)</taxon>
    </lineage>
</organism>
<name>A0A0D9QN27_PLAFR</name>
<reference evidence="2 3" key="1">
    <citation type="submission" date="2014-03" db="EMBL/GenBank/DDBJ databases">
        <title>The Genome Sequence of Plasmodium fragile nilgiri.</title>
        <authorList>
            <consortium name="The Broad Institute Genomics Platform"/>
            <consortium name="The Broad Institute Genome Sequencing Center for Infectious Disease"/>
            <person name="Neafsey D."/>
            <person name="Duraisingh M."/>
            <person name="Young S.K."/>
            <person name="Zeng Q."/>
            <person name="Gargeya S."/>
            <person name="Abouelleil A."/>
            <person name="Alvarado L."/>
            <person name="Chapman S.B."/>
            <person name="Gainer-Dewar J."/>
            <person name="Goldberg J."/>
            <person name="Griggs A."/>
            <person name="Gujja S."/>
            <person name="Hansen M."/>
            <person name="Howarth C."/>
            <person name="Imamovic A."/>
            <person name="Larimer J."/>
            <person name="Pearson M."/>
            <person name="Poon T.W."/>
            <person name="Priest M."/>
            <person name="Roberts A."/>
            <person name="Saif S."/>
            <person name="Shea T."/>
            <person name="Sykes S."/>
            <person name="Wortman J."/>
            <person name="Nusbaum C."/>
            <person name="Birren B."/>
        </authorList>
    </citation>
    <scope>NUCLEOTIDE SEQUENCE [LARGE SCALE GENOMIC DNA]</scope>
    <source>
        <strain evidence="3">nilgiri</strain>
    </source>
</reference>